<dbReference type="InterPro" id="IPR013094">
    <property type="entry name" value="AB_hydrolase_3"/>
</dbReference>
<evidence type="ECO:0000256" key="1">
    <source>
        <dbReference type="ARBA" id="ARBA00022801"/>
    </source>
</evidence>
<keyword evidence="4" id="KW-1185">Reference proteome</keyword>
<feature type="domain" description="Alpha/beta hydrolase fold-3" evidence="2">
    <location>
        <begin position="65"/>
        <end position="273"/>
    </location>
</feature>
<dbReference type="AlphaFoldDB" id="A0A062VLH2"/>
<dbReference type="EMBL" id="ARYM01000005">
    <property type="protein sequence ID" value="KCZ99451.1"/>
    <property type="molecule type" value="Genomic_DNA"/>
</dbReference>
<dbReference type="eggNOG" id="COG0657">
    <property type="taxonomic scope" value="Bacteria"/>
</dbReference>
<dbReference type="STRING" id="1280954.HPO_05927"/>
<evidence type="ECO:0000313" key="3">
    <source>
        <dbReference type="EMBL" id="KCZ99451.1"/>
    </source>
</evidence>
<gene>
    <name evidence="3" type="ORF">HPO_05927</name>
</gene>
<organism evidence="3 4">
    <name type="scientific">Hyphomonas polymorpha PS728</name>
    <dbReference type="NCBI Taxonomy" id="1280954"/>
    <lineage>
        <taxon>Bacteria</taxon>
        <taxon>Pseudomonadati</taxon>
        <taxon>Pseudomonadota</taxon>
        <taxon>Alphaproteobacteria</taxon>
        <taxon>Hyphomonadales</taxon>
        <taxon>Hyphomonadaceae</taxon>
        <taxon>Hyphomonas</taxon>
    </lineage>
</organism>
<dbReference type="Gene3D" id="3.40.50.1820">
    <property type="entry name" value="alpha/beta hydrolase"/>
    <property type="match status" value="1"/>
</dbReference>
<accession>A0A062VLH2</accession>
<evidence type="ECO:0000259" key="2">
    <source>
        <dbReference type="Pfam" id="PF07859"/>
    </source>
</evidence>
<dbReference type="PANTHER" id="PTHR48081">
    <property type="entry name" value="AB HYDROLASE SUPERFAMILY PROTEIN C4A8.06C"/>
    <property type="match status" value="1"/>
</dbReference>
<dbReference type="GO" id="GO:0016787">
    <property type="term" value="F:hydrolase activity"/>
    <property type="evidence" value="ECO:0007669"/>
    <property type="project" value="UniProtKB-KW"/>
</dbReference>
<dbReference type="Proteomes" id="UP000027100">
    <property type="component" value="Unassembled WGS sequence"/>
</dbReference>
<name>A0A062VLH2_9PROT</name>
<keyword evidence="1" id="KW-0378">Hydrolase</keyword>
<sequence length="304" mass="32179">MMENGPPPSYSAESLKSARDFGAAFAPPRLPDIPVSEVFAPLPGGEPDVKLFVVNAKPGAARPAILHSHGGGYILGKAAWEVGHLQALARDLDCVIVSVEYRLAPETRYQGSIEDNYAGLLWLYKNAEPIGADPTRIALLGESAGGGHSALLAITARDRGEVPVAFQALVYPMLDDRTGSTRMPPPFIGAFGWDAPSNRFGWEAFLGHPPGGGSVPAGGVPARIENLTGLPPAFIGVGGIDLFVSEDIEYGHRLIESGVPVELVVVPGAFHGFDRIAADTTIAKRFTKAKVNALRRAFGQPQEI</sequence>
<proteinExistence type="predicted"/>
<dbReference type="RefSeq" id="WP_114105455.1">
    <property type="nucleotide sequence ID" value="NZ_ARYM01000005.1"/>
</dbReference>
<dbReference type="InterPro" id="IPR050300">
    <property type="entry name" value="GDXG_lipolytic_enzyme"/>
</dbReference>
<reference evidence="3 4" key="1">
    <citation type="journal article" date="2014" name="Antonie Van Leeuwenhoek">
        <title>Hyphomonas beringensis sp. nov. and Hyphomonas chukchiensis sp. nov., isolated from surface seawater of the Bering Sea and Chukchi Sea.</title>
        <authorList>
            <person name="Li C."/>
            <person name="Lai Q."/>
            <person name="Li G."/>
            <person name="Dong C."/>
            <person name="Wang J."/>
            <person name="Liao Y."/>
            <person name="Shao Z."/>
        </authorList>
    </citation>
    <scope>NUCLEOTIDE SEQUENCE [LARGE SCALE GENOMIC DNA]</scope>
    <source>
        <strain evidence="3 4">PS728</strain>
    </source>
</reference>
<dbReference type="PATRIC" id="fig|1280954.3.peg.1211"/>
<comment type="caution">
    <text evidence="3">The sequence shown here is derived from an EMBL/GenBank/DDBJ whole genome shotgun (WGS) entry which is preliminary data.</text>
</comment>
<evidence type="ECO:0000313" key="4">
    <source>
        <dbReference type="Proteomes" id="UP000027100"/>
    </source>
</evidence>
<dbReference type="InterPro" id="IPR029058">
    <property type="entry name" value="AB_hydrolase_fold"/>
</dbReference>
<dbReference type="Pfam" id="PF07859">
    <property type="entry name" value="Abhydrolase_3"/>
    <property type="match status" value="1"/>
</dbReference>
<dbReference type="PANTHER" id="PTHR48081:SF8">
    <property type="entry name" value="ALPHA_BETA HYDROLASE FOLD-3 DOMAIN-CONTAINING PROTEIN-RELATED"/>
    <property type="match status" value="1"/>
</dbReference>
<dbReference type="OrthoDB" id="9806180at2"/>
<dbReference type="SUPFAM" id="SSF53474">
    <property type="entry name" value="alpha/beta-Hydrolases"/>
    <property type="match status" value="1"/>
</dbReference>
<protein>
    <submittedName>
        <fullName evidence="3">Esterase/lipase</fullName>
    </submittedName>
</protein>